<dbReference type="EMBL" id="CBYB010000030">
    <property type="protein sequence ID" value="CDM60268.1"/>
    <property type="molecule type" value="Genomic_DNA"/>
</dbReference>
<dbReference type="RefSeq" id="WP_024318965.1">
    <property type="nucleotide sequence ID" value="NZ_ATTO01000134.1"/>
</dbReference>
<evidence type="ECO:0008006" key="3">
    <source>
        <dbReference type="Google" id="ProtNLM"/>
    </source>
</evidence>
<protein>
    <recommendedName>
        <fullName evidence="3">Membrane bound FAD containing D-sorbitol dehydrogenase</fullName>
    </recommendedName>
</protein>
<sequence>MSDRLASFIALSALLTGFNAVKLRGTGMGEDYQSLLDQIVSIGTVDDQLSSIEPLPSGHEGKRPTTEEILEDPRLGPIARNLIILWYSGSWPQLPAAWRVAFGASPMDTTHVVSGAAYQAGLQWAAAGAHPAGAKPQGFGAWSLEPQGRRA</sequence>
<keyword evidence="2" id="KW-1185">Reference proteome</keyword>
<evidence type="ECO:0000313" key="1">
    <source>
        <dbReference type="EMBL" id="CDM60268.1"/>
    </source>
</evidence>
<dbReference type="Proteomes" id="UP000019443">
    <property type="component" value="Unassembled WGS sequence"/>
</dbReference>
<accession>W6RMW1</accession>
<geneLocation type="plasmid" evidence="1">
    <name>pLPU83b</name>
</geneLocation>
<name>W6RMW1_9HYPH</name>
<gene>
    <name evidence="1" type="ORF">LPU83_pLPU83b_0278</name>
</gene>
<reference evidence="1" key="1">
    <citation type="submission" date="2013-11" db="EMBL/GenBank/DDBJ databases">
        <title>Draft genome sequence of the broad-host-range Rhizobium sp. LPU83 strain, a member of the low-genetic diversity Oregon-like Rhizobium sp. group.</title>
        <authorList>
            <person name="Wibberg D."/>
            <person name="Puehler A."/>
            <person name="Schlueter A."/>
        </authorList>
    </citation>
    <scope>NUCLEOTIDE SEQUENCE [LARGE SCALE GENOMIC DNA]</scope>
    <source>
        <strain evidence="1">LPU83</strain>
        <plasmid evidence="1">pLPU83b</plasmid>
    </source>
</reference>
<keyword evidence="1" id="KW-0614">Plasmid</keyword>
<organism evidence="1 2">
    <name type="scientific">Rhizobium favelukesii</name>
    <dbReference type="NCBI Taxonomy" id="348824"/>
    <lineage>
        <taxon>Bacteria</taxon>
        <taxon>Pseudomonadati</taxon>
        <taxon>Pseudomonadota</taxon>
        <taxon>Alphaproteobacteria</taxon>
        <taxon>Hyphomicrobiales</taxon>
        <taxon>Rhizobiaceae</taxon>
        <taxon>Rhizobium/Agrobacterium group</taxon>
        <taxon>Rhizobium</taxon>
    </lineage>
</organism>
<evidence type="ECO:0000313" key="2">
    <source>
        <dbReference type="Proteomes" id="UP000019443"/>
    </source>
</evidence>
<comment type="caution">
    <text evidence="1">The sequence shown here is derived from an EMBL/GenBank/DDBJ whole genome shotgun (WGS) entry which is preliminary data.</text>
</comment>
<dbReference type="AlphaFoldDB" id="W6RMW1"/>
<proteinExistence type="predicted"/>